<keyword evidence="3" id="KW-1133">Transmembrane helix</keyword>
<dbReference type="PRINTS" id="PR00081">
    <property type="entry name" value="GDHRDH"/>
</dbReference>
<protein>
    <recommendedName>
        <fullName evidence="6">NAD(P)-binding protein</fullName>
    </recommendedName>
</protein>
<dbReference type="InterPro" id="IPR036291">
    <property type="entry name" value="NAD(P)-bd_dom_sf"/>
</dbReference>
<keyword evidence="5" id="KW-1185">Reference proteome</keyword>
<keyword evidence="3" id="KW-0812">Transmembrane</keyword>
<keyword evidence="3" id="KW-0472">Membrane</keyword>
<dbReference type="GO" id="GO:0016491">
    <property type="term" value="F:oxidoreductase activity"/>
    <property type="evidence" value="ECO:0007669"/>
    <property type="project" value="UniProtKB-KW"/>
</dbReference>
<comment type="similarity">
    <text evidence="1">Belongs to the short-chain dehydrogenases/reductases (SDR) family.</text>
</comment>
<dbReference type="SUPFAM" id="SSF51735">
    <property type="entry name" value="NAD(P)-binding Rossmann-fold domains"/>
    <property type="match status" value="2"/>
</dbReference>
<name>A0A8K0UTJ9_9AGAR</name>
<evidence type="ECO:0000313" key="5">
    <source>
        <dbReference type="Proteomes" id="UP000813824"/>
    </source>
</evidence>
<proteinExistence type="inferred from homology"/>
<dbReference type="EMBL" id="JAEVFJ010000010">
    <property type="protein sequence ID" value="KAH8102263.1"/>
    <property type="molecule type" value="Genomic_DNA"/>
</dbReference>
<organism evidence="4 5">
    <name type="scientific">Cristinia sonorae</name>
    <dbReference type="NCBI Taxonomy" id="1940300"/>
    <lineage>
        <taxon>Eukaryota</taxon>
        <taxon>Fungi</taxon>
        <taxon>Dikarya</taxon>
        <taxon>Basidiomycota</taxon>
        <taxon>Agaricomycotina</taxon>
        <taxon>Agaricomycetes</taxon>
        <taxon>Agaricomycetidae</taxon>
        <taxon>Agaricales</taxon>
        <taxon>Pleurotineae</taxon>
        <taxon>Stephanosporaceae</taxon>
        <taxon>Cristinia</taxon>
    </lineage>
</organism>
<dbReference type="AlphaFoldDB" id="A0A8K0UTJ9"/>
<keyword evidence="2" id="KW-0560">Oxidoreductase</keyword>
<evidence type="ECO:0000313" key="4">
    <source>
        <dbReference type="EMBL" id="KAH8102263.1"/>
    </source>
</evidence>
<evidence type="ECO:0008006" key="6">
    <source>
        <dbReference type="Google" id="ProtNLM"/>
    </source>
</evidence>
<comment type="caution">
    <text evidence="4">The sequence shown here is derived from an EMBL/GenBank/DDBJ whole genome shotgun (WGS) entry which is preliminary data.</text>
</comment>
<evidence type="ECO:0000256" key="3">
    <source>
        <dbReference type="SAM" id="Phobius"/>
    </source>
</evidence>
<dbReference type="PANTHER" id="PTHR43669">
    <property type="entry name" value="5-KETO-D-GLUCONATE 5-REDUCTASE"/>
    <property type="match status" value="1"/>
</dbReference>
<dbReference type="Proteomes" id="UP000813824">
    <property type="component" value="Unassembled WGS sequence"/>
</dbReference>
<dbReference type="OrthoDB" id="498125at2759"/>
<dbReference type="FunFam" id="3.40.50.720:FF:000084">
    <property type="entry name" value="Short-chain dehydrogenase reductase"/>
    <property type="match status" value="1"/>
</dbReference>
<evidence type="ECO:0000256" key="2">
    <source>
        <dbReference type="ARBA" id="ARBA00023002"/>
    </source>
</evidence>
<dbReference type="PANTHER" id="PTHR43669:SF8">
    <property type="entry name" value="SHORT-CHAIN TYPE DEHYDROGENASE_REDUCTASE-RELATED"/>
    <property type="match status" value="1"/>
</dbReference>
<sequence length="509" mass="54632">MSGQTRVALITGGAQGIGEAIAYRLAEDPSGIDIAVLDLKSKEELLANVVKQVQAKGRKAIAITADVTVESEVQSAIAKTVEELGSLDIVRLLCTSFVRIPNSTPRSPRWSRMLPTDAYNCLDNSAKELLPHKITVNSYAPGFILTPMQQLAKMPAESDGAKPEVVAELVAYLIKPQAYFMTGAFSLLYCCLTVCFTPIVSILSFFTMPGHTSHAKKAHGDCGYEHRLGYIAECDFSRTRPHHPTPGHALLRLGIMELTSLIMAAPLSTPRVALITGAAQGIGEAIALRLAEDSSVIHVAVCDIQAKKAQLDDLVKRIEAKGRKAISVVCDVTVEEQVKNAVEKAAEELGSLDIVIYHQMVANAGIHLVKPLLETSVEDWNKVQSVNVVGALLCYKYAAQQMIKQGRGGRIIASANISAYCASKFAIRGLTQAAALELRPHKITVNCYAPGIIETSMSHHGVGLDFPSSPPDVIAGLVAYFIRPEAHFTTGTPEDSSDVDILLTLGGLT</sequence>
<feature type="transmembrane region" description="Helical" evidence="3">
    <location>
        <begin position="178"/>
        <end position="206"/>
    </location>
</feature>
<dbReference type="Gene3D" id="3.40.50.720">
    <property type="entry name" value="NAD(P)-binding Rossmann-like Domain"/>
    <property type="match status" value="3"/>
</dbReference>
<evidence type="ECO:0000256" key="1">
    <source>
        <dbReference type="ARBA" id="ARBA00006484"/>
    </source>
</evidence>
<reference evidence="4" key="1">
    <citation type="journal article" date="2021" name="New Phytol.">
        <title>Evolutionary innovations through gain and loss of genes in the ectomycorrhizal Boletales.</title>
        <authorList>
            <person name="Wu G."/>
            <person name="Miyauchi S."/>
            <person name="Morin E."/>
            <person name="Kuo A."/>
            <person name="Drula E."/>
            <person name="Varga T."/>
            <person name="Kohler A."/>
            <person name="Feng B."/>
            <person name="Cao Y."/>
            <person name="Lipzen A."/>
            <person name="Daum C."/>
            <person name="Hundley H."/>
            <person name="Pangilinan J."/>
            <person name="Johnson J."/>
            <person name="Barry K."/>
            <person name="LaButti K."/>
            <person name="Ng V."/>
            <person name="Ahrendt S."/>
            <person name="Min B."/>
            <person name="Choi I.G."/>
            <person name="Park H."/>
            <person name="Plett J.M."/>
            <person name="Magnuson J."/>
            <person name="Spatafora J.W."/>
            <person name="Nagy L.G."/>
            <person name="Henrissat B."/>
            <person name="Grigoriev I.V."/>
            <person name="Yang Z.L."/>
            <person name="Xu J."/>
            <person name="Martin F.M."/>
        </authorList>
    </citation>
    <scope>NUCLEOTIDE SEQUENCE</scope>
    <source>
        <strain evidence="4">KKN 215</strain>
    </source>
</reference>
<gene>
    <name evidence="4" type="ORF">BXZ70DRAFT_890605</name>
</gene>
<dbReference type="InterPro" id="IPR002347">
    <property type="entry name" value="SDR_fam"/>
</dbReference>
<dbReference type="Pfam" id="PF00106">
    <property type="entry name" value="adh_short"/>
    <property type="match status" value="2"/>
</dbReference>
<accession>A0A8K0UTJ9</accession>